<keyword evidence="3" id="KW-1185">Reference proteome</keyword>
<evidence type="ECO:0008006" key="4">
    <source>
        <dbReference type="Google" id="ProtNLM"/>
    </source>
</evidence>
<feature type="chain" id="PRO_5004611112" description="Cyanovirin-N domain-containing protein" evidence="1">
    <location>
        <begin position="24"/>
        <end position="139"/>
    </location>
</feature>
<gene>
    <name evidence="2" type="ORF">EPUS_02911</name>
</gene>
<organism evidence="2 3">
    <name type="scientific">Endocarpon pusillum (strain Z07020 / HMAS-L-300199)</name>
    <name type="common">Lichen-forming fungus</name>
    <dbReference type="NCBI Taxonomy" id="1263415"/>
    <lineage>
        <taxon>Eukaryota</taxon>
        <taxon>Fungi</taxon>
        <taxon>Dikarya</taxon>
        <taxon>Ascomycota</taxon>
        <taxon>Pezizomycotina</taxon>
        <taxon>Eurotiomycetes</taxon>
        <taxon>Chaetothyriomycetidae</taxon>
        <taxon>Verrucariales</taxon>
        <taxon>Verrucariaceae</taxon>
        <taxon>Endocarpon</taxon>
    </lineage>
</organism>
<keyword evidence="1" id="KW-0732">Signal</keyword>
<evidence type="ECO:0000256" key="1">
    <source>
        <dbReference type="SAM" id="SignalP"/>
    </source>
</evidence>
<evidence type="ECO:0000313" key="2">
    <source>
        <dbReference type="EMBL" id="ERF72120.1"/>
    </source>
</evidence>
<dbReference type="GeneID" id="19237960"/>
<evidence type="ECO:0000313" key="3">
    <source>
        <dbReference type="Proteomes" id="UP000019373"/>
    </source>
</evidence>
<dbReference type="AlphaFoldDB" id="U1HP23"/>
<proteinExistence type="predicted"/>
<dbReference type="RefSeq" id="XP_007802189.1">
    <property type="nucleotide sequence ID" value="XM_007803998.1"/>
</dbReference>
<name>U1HP23_ENDPU</name>
<accession>U1HP23</accession>
<dbReference type="Proteomes" id="UP000019373">
    <property type="component" value="Unassembled WGS sequence"/>
</dbReference>
<dbReference type="EMBL" id="KE721112">
    <property type="protein sequence ID" value="ERF72120.1"/>
    <property type="molecule type" value="Genomic_DNA"/>
</dbReference>
<sequence>MYATSFLVLPLSVLGLLAPAVLAQNRCQLFVTAPTGTSLTGTRPGFGEITRDCAVSPEGNKGSSQNDDACATLGFMDEFNTDESIFVPAGLSEDVEVRMFRDDLSEGFMKFAGQDLNFEGECEQVGSEVKAVVRCEFDC</sequence>
<dbReference type="HOGENOM" id="CLU_1845087_0_0_1"/>
<protein>
    <recommendedName>
        <fullName evidence="4">Cyanovirin-N domain-containing protein</fullName>
    </recommendedName>
</protein>
<reference evidence="3" key="1">
    <citation type="journal article" date="2014" name="BMC Genomics">
        <title>Genome characteristics reveal the impact of lichenization on lichen-forming fungus Endocarpon pusillum Hedwig (Verrucariales, Ascomycota).</title>
        <authorList>
            <person name="Wang Y.-Y."/>
            <person name="Liu B."/>
            <person name="Zhang X.-Y."/>
            <person name="Zhou Q.-M."/>
            <person name="Zhang T."/>
            <person name="Li H."/>
            <person name="Yu Y.-F."/>
            <person name="Zhang X.-L."/>
            <person name="Hao X.-Y."/>
            <person name="Wang M."/>
            <person name="Wang L."/>
            <person name="Wei J.-C."/>
        </authorList>
    </citation>
    <scope>NUCLEOTIDE SEQUENCE [LARGE SCALE GENOMIC DNA]</scope>
    <source>
        <strain evidence="3">Z07020 / HMAS-L-300199</strain>
    </source>
</reference>
<feature type="signal peptide" evidence="1">
    <location>
        <begin position="1"/>
        <end position="23"/>
    </location>
</feature>